<accession>A0A1M6MSV5</accession>
<dbReference type="Gene3D" id="2.60.120.10">
    <property type="entry name" value="Jelly Rolls"/>
    <property type="match status" value="1"/>
</dbReference>
<dbReference type="InterPro" id="IPR014710">
    <property type="entry name" value="RmlC-like_jellyroll"/>
</dbReference>
<gene>
    <name evidence="2" type="ORF">SAMN02745170_03535</name>
</gene>
<dbReference type="InterPro" id="IPR013096">
    <property type="entry name" value="Cupin_2"/>
</dbReference>
<dbReference type="RefSeq" id="WP_188128393.1">
    <property type="nucleotide sequence ID" value="NZ_FQZD01000044.1"/>
</dbReference>
<dbReference type="AlphaFoldDB" id="A0A1M6MSV5"/>
<dbReference type="Proteomes" id="UP000322917">
    <property type="component" value="Unassembled WGS sequence"/>
</dbReference>
<feature type="domain" description="Cupin type-2" evidence="1">
    <location>
        <begin position="34"/>
        <end position="98"/>
    </location>
</feature>
<evidence type="ECO:0000313" key="2">
    <source>
        <dbReference type="EMBL" id="SHJ86486.1"/>
    </source>
</evidence>
<proteinExistence type="predicted"/>
<keyword evidence="3" id="KW-1185">Reference proteome</keyword>
<evidence type="ECO:0000259" key="1">
    <source>
        <dbReference type="Pfam" id="PF07883"/>
    </source>
</evidence>
<organism evidence="2 3">
    <name type="scientific">Propionispora hippei DSM 15287</name>
    <dbReference type="NCBI Taxonomy" id="1123003"/>
    <lineage>
        <taxon>Bacteria</taxon>
        <taxon>Bacillati</taxon>
        <taxon>Bacillota</taxon>
        <taxon>Negativicutes</taxon>
        <taxon>Selenomonadales</taxon>
        <taxon>Sporomusaceae</taxon>
        <taxon>Propionispora</taxon>
    </lineage>
</organism>
<name>A0A1M6MSV5_9FIRM</name>
<sequence length="105" mass="11484">MSDFITPPGHMKFQAKMLATDLNATILDSAVAYVEPGGGGPAPSHTHEKDHLFIVVDGCATIKLENESVVLKKDETLYVKGAVEHSVWNETNQSLKIIKINCIHK</sequence>
<reference evidence="2 3" key="1">
    <citation type="submission" date="2016-11" db="EMBL/GenBank/DDBJ databases">
        <authorList>
            <person name="Varghese N."/>
            <person name="Submissions S."/>
        </authorList>
    </citation>
    <scope>NUCLEOTIDE SEQUENCE [LARGE SCALE GENOMIC DNA]</scope>
    <source>
        <strain evidence="2 3">DSM 15287</strain>
    </source>
</reference>
<protein>
    <submittedName>
        <fullName evidence="2">Cupin domain-containing protein</fullName>
    </submittedName>
</protein>
<evidence type="ECO:0000313" key="3">
    <source>
        <dbReference type="Proteomes" id="UP000322917"/>
    </source>
</evidence>
<dbReference type="InterPro" id="IPR011051">
    <property type="entry name" value="RmlC_Cupin_sf"/>
</dbReference>
<dbReference type="Pfam" id="PF07883">
    <property type="entry name" value="Cupin_2"/>
    <property type="match status" value="1"/>
</dbReference>
<dbReference type="SUPFAM" id="SSF51182">
    <property type="entry name" value="RmlC-like cupins"/>
    <property type="match status" value="1"/>
</dbReference>
<dbReference type="EMBL" id="FQZD01000044">
    <property type="protein sequence ID" value="SHJ86486.1"/>
    <property type="molecule type" value="Genomic_DNA"/>
</dbReference>